<dbReference type="Proteomes" id="UP001595699">
    <property type="component" value="Unassembled WGS sequence"/>
</dbReference>
<dbReference type="RefSeq" id="WP_205120599.1">
    <property type="nucleotide sequence ID" value="NZ_JAFBCM010000001.1"/>
</dbReference>
<protein>
    <submittedName>
        <fullName evidence="1">Uncharacterized protein</fullName>
    </submittedName>
</protein>
<dbReference type="EMBL" id="JBHRZH010000012">
    <property type="protein sequence ID" value="MFC3762052.1"/>
    <property type="molecule type" value="Genomic_DNA"/>
</dbReference>
<accession>A0ABV7YAW8</accession>
<reference evidence="2" key="1">
    <citation type="journal article" date="2019" name="Int. J. Syst. Evol. Microbiol.">
        <title>The Global Catalogue of Microorganisms (GCM) 10K type strain sequencing project: providing services to taxonomists for standard genome sequencing and annotation.</title>
        <authorList>
            <consortium name="The Broad Institute Genomics Platform"/>
            <consortium name="The Broad Institute Genome Sequencing Center for Infectious Disease"/>
            <person name="Wu L."/>
            <person name="Ma J."/>
        </authorList>
    </citation>
    <scope>NUCLEOTIDE SEQUENCE [LARGE SCALE GENOMIC DNA]</scope>
    <source>
        <strain evidence="2">CGMCC 4.7241</strain>
    </source>
</reference>
<evidence type="ECO:0000313" key="2">
    <source>
        <dbReference type="Proteomes" id="UP001595699"/>
    </source>
</evidence>
<proteinExistence type="predicted"/>
<sequence length="63" mass="7129">METRLAPGAVVFDGEHACIGVVEDRPHPQHWWWVMEPLNGEVLVNEAYLSEYPAPSTPQRMSP</sequence>
<gene>
    <name evidence="1" type="ORF">ACFOUW_14510</name>
</gene>
<name>A0ABV7YAW8_9ACTN</name>
<comment type="caution">
    <text evidence="1">The sequence shown here is derived from an EMBL/GenBank/DDBJ whole genome shotgun (WGS) entry which is preliminary data.</text>
</comment>
<evidence type="ECO:0000313" key="1">
    <source>
        <dbReference type="EMBL" id="MFC3762052.1"/>
    </source>
</evidence>
<organism evidence="1 2">
    <name type="scientific">Tenggerimyces flavus</name>
    <dbReference type="NCBI Taxonomy" id="1708749"/>
    <lineage>
        <taxon>Bacteria</taxon>
        <taxon>Bacillati</taxon>
        <taxon>Actinomycetota</taxon>
        <taxon>Actinomycetes</taxon>
        <taxon>Propionibacteriales</taxon>
        <taxon>Nocardioidaceae</taxon>
        <taxon>Tenggerimyces</taxon>
    </lineage>
</organism>
<keyword evidence="2" id="KW-1185">Reference proteome</keyword>